<sequence length="85" mass="9564">MLIAKTLLPPLCFRRLTVLLDDKHEFSAVASVWAGYCSQEKHRRNCFIRLAPLPVSVFLIYVEGGIWKPSVYVSTKLEGLNNGVS</sequence>
<keyword evidence="2" id="KW-1185">Reference proteome</keyword>
<dbReference type="EMBL" id="OOIL02001339">
    <property type="protein sequence ID" value="VFQ74482.1"/>
    <property type="molecule type" value="Genomic_DNA"/>
</dbReference>
<gene>
    <name evidence="1" type="ORF">CCAM_LOCUS16258</name>
</gene>
<dbReference type="AlphaFoldDB" id="A0A484LDF4"/>
<proteinExistence type="predicted"/>
<protein>
    <submittedName>
        <fullName evidence="1">Uncharacterized protein</fullName>
    </submittedName>
</protein>
<dbReference type="OrthoDB" id="1891924at2759"/>
<reference evidence="1 2" key="1">
    <citation type="submission" date="2018-04" db="EMBL/GenBank/DDBJ databases">
        <authorList>
            <person name="Vogel A."/>
        </authorList>
    </citation>
    <scope>NUCLEOTIDE SEQUENCE [LARGE SCALE GENOMIC DNA]</scope>
</reference>
<dbReference type="Proteomes" id="UP000595140">
    <property type="component" value="Unassembled WGS sequence"/>
</dbReference>
<accession>A0A484LDF4</accession>
<name>A0A484LDF4_9ASTE</name>
<evidence type="ECO:0000313" key="1">
    <source>
        <dbReference type="EMBL" id="VFQ74482.1"/>
    </source>
</evidence>
<evidence type="ECO:0000313" key="2">
    <source>
        <dbReference type="Proteomes" id="UP000595140"/>
    </source>
</evidence>
<organism evidence="1 2">
    <name type="scientific">Cuscuta campestris</name>
    <dbReference type="NCBI Taxonomy" id="132261"/>
    <lineage>
        <taxon>Eukaryota</taxon>
        <taxon>Viridiplantae</taxon>
        <taxon>Streptophyta</taxon>
        <taxon>Embryophyta</taxon>
        <taxon>Tracheophyta</taxon>
        <taxon>Spermatophyta</taxon>
        <taxon>Magnoliopsida</taxon>
        <taxon>eudicotyledons</taxon>
        <taxon>Gunneridae</taxon>
        <taxon>Pentapetalae</taxon>
        <taxon>asterids</taxon>
        <taxon>lamiids</taxon>
        <taxon>Solanales</taxon>
        <taxon>Convolvulaceae</taxon>
        <taxon>Cuscuteae</taxon>
        <taxon>Cuscuta</taxon>
        <taxon>Cuscuta subgen. Grammica</taxon>
        <taxon>Cuscuta sect. Cleistogrammica</taxon>
    </lineage>
</organism>